<keyword evidence="1" id="KW-0732">Signal</keyword>
<protein>
    <recommendedName>
        <fullName evidence="4">Secreted protein</fullName>
    </recommendedName>
</protein>
<keyword evidence="3" id="KW-1185">Reference proteome</keyword>
<proteinExistence type="predicted"/>
<organism evidence="2 3">
    <name type="scientific">Haplochromis burtoni</name>
    <name type="common">Burton's mouthbrooder</name>
    <name type="synonym">Chromis burtoni</name>
    <dbReference type="NCBI Taxonomy" id="8153"/>
    <lineage>
        <taxon>Eukaryota</taxon>
        <taxon>Metazoa</taxon>
        <taxon>Chordata</taxon>
        <taxon>Craniata</taxon>
        <taxon>Vertebrata</taxon>
        <taxon>Euteleostomi</taxon>
        <taxon>Actinopterygii</taxon>
        <taxon>Neopterygii</taxon>
        <taxon>Teleostei</taxon>
        <taxon>Neoteleostei</taxon>
        <taxon>Acanthomorphata</taxon>
        <taxon>Ovalentaria</taxon>
        <taxon>Cichlomorphae</taxon>
        <taxon>Cichliformes</taxon>
        <taxon>Cichlidae</taxon>
        <taxon>African cichlids</taxon>
        <taxon>Pseudocrenilabrinae</taxon>
        <taxon>Haplochromini</taxon>
        <taxon>Haplochromis</taxon>
    </lineage>
</organism>
<evidence type="ECO:0008006" key="4">
    <source>
        <dbReference type="Google" id="ProtNLM"/>
    </source>
</evidence>
<name>A0A3Q2VTS1_HAPBU</name>
<reference evidence="2" key="2">
    <citation type="submission" date="2025-09" db="UniProtKB">
        <authorList>
            <consortium name="Ensembl"/>
        </authorList>
    </citation>
    <scope>IDENTIFICATION</scope>
</reference>
<evidence type="ECO:0000256" key="1">
    <source>
        <dbReference type="SAM" id="SignalP"/>
    </source>
</evidence>
<dbReference type="Proteomes" id="UP000264840">
    <property type="component" value="Unplaced"/>
</dbReference>
<sequence length="78" mass="8984">HGLWFSLSVLLFVHVNLSTFSRCSRWLICTLAVRFFQTTLNAHLKIKSVGFFSVQGVSIQFHPQHTLVGHVFVYMTFV</sequence>
<dbReference type="Ensembl" id="ENSHBUT00000023255.1">
    <property type="protein sequence ID" value="ENSHBUP00000015089.1"/>
    <property type="gene ID" value="ENSHBUG00000016997.1"/>
</dbReference>
<feature type="chain" id="PRO_5018524911" description="Secreted protein" evidence="1">
    <location>
        <begin position="19"/>
        <end position="78"/>
    </location>
</feature>
<dbReference type="OMA" id="SRWLICT"/>
<evidence type="ECO:0000313" key="3">
    <source>
        <dbReference type="Proteomes" id="UP000264840"/>
    </source>
</evidence>
<evidence type="ECO:0000313" key="2">
    <source>
        <dbReference type="Ensembl" id="ENSHBUP00000015089.1"/>
    </source>
</evidence>
<dbReference type="STRING" id="8153.ENSHBUP00000015089"/>
<reference evidence="2" key="1">
    <citation type="submission" date="2025-08" db="UniProtKB">
        <authorList>
            <consortium name="Ensembl"/>
        </authorList>
    </citation>
    <scope>IDENTIFICATION</scope>
</reference>
<dbReference type="AlphaFoldDB" id="A0A3Q2VTS1"/>
<accession>A0A3Q2VTS1</accession>
<feature type="signal peptide" evidence="1">
    <location>
        <begin position="1"/>
        <end position="18"/>
    </location>
</feature>
<dbReference type="GeneTree" id="ENSGT00940000177552"/>